<reference evidence="1" key="1">
    <citation type="submission" date="2022-12" db="EMBL/GenBank/DDBJ databases">
        <title>Chromosome-Level Genome Assembly of Japanese Cedar (Cryptomeriajaponica D. Don).</title>
        <authorList>
            <person name="Fujino T."/>
            <person name="Yamaguchi K."/>
            <person name="Yokoyama T."/>
            <person name="Hamanaka T."/>
            <person name="Harazono Y."/>
            <person name="Kamada H."/>
            <person name="Kobayashi W."/>
            <person name="Ujino-Ihara T."/>
            <person name="Uchiyama K."/>
            <person name="Matsumoto A."/>
            <person name="Izuno A."/>
            <person name="Tsumura Y."/>
            <person name="Toyoda A."/>
            <person name="Shigenobu S."/>
            <person name="Moriguchi Y."/>
            <person name="Ueno S."/>
            <person name="Kasahara M."/>
        </authorList>
    </citation>
    <scope>NUCLEOTIDE SEQUENCE</scope>
</reference>
<evidence type="ECO:0000313" key="2">
    <source>
        <dbReference type="Proteomes" id="UP001234787"/>
    </source>
</evidence>
<feature type="non-terminal residue" evidence="1">
    <location>
        <position position="1"/>
    </location>
</feature>
<sequence>CVGGRRDKAANLLMHSNTLFS</sequence>
<comment type="caution">
    <text evidence="1">The sequence shown here is derived from an EMBL/GenBank/DDBJ whole genome shotgun (WGS) entry which is preliminary data.</text>
</comment>
<dbReference type="AlphaFoldDB" id="A0AAD3RS11"/>
<name>A0AAD3RS11_CRYJA</name>
<protein>
    <submittedName>
        <fullName evidence="1">Uncharacterized protein</fullName>
    </submittedName>
</protein>
<evidence type="ECO:0000313" key="1">
    <source>
        <dbReference type="EMBL" id="GLJ59816.1"/>
    </source>
</evidence>
<organism evidence="1 2">
    <name type="scientific">Cryptomeria japonica</name>
    <name type="common">Japanese cedar</name>
    <name type="synonym">Cupressus japonica</name>
    <dbReference type="NCBI Taxonomy" id="3369"/>
    <lineage>
        <taxon>Eukaryota</taxon>
        <taxon>Viridiplantae</taxon>
        <taxon>Streptophyta</taxon>
        <taxon>Embryophyta</taxon>
        <taxon>Tracheophyta</taxon>
        <taxon>Spermatophyta</taxon>
        <taxon>Pinopsida</taxon>
        <taxon>Pinidae</taxon>
        <taxon>Conifers II</taxon>
        <taxon>Cupressales</taxon>
        <taxon>Cupressaceae</taxon>
        <taxon>Cryptomeria</taxon>
    </lineage>
</organism>
<proteinExistence type="predicted"/>
<accession>A0AAD3RS11</accession>
<gene>
    <name evidence="1" type="ORF">SUGI_1524090</name>
</gene>
<feature type="non-terminal residue" evidence="1">
    <location>
        <position position="21"/>
    </location>
</feature>
<dbReference type="EMBL" id="BSEH01001649">
    <property type="protein sequence ID" value="GLJ59816.1"/>
    <property type="molecule type" value="Genomic_DNA"/>
</dbReference>
<keyword evidence="2" id="KW-1185">Reference proteome</keyword>
<dbReference type="Proteomes" id="UP001234787">
    <property type="component" value="Unassembled WGS sequence"/>
</dbReference>